<dbReference type="InterPro" id="IPR013238">
    <property type="entry name" value="RNA_pol_III_Rbc25"/>
</dbReference>
<dbReference type="SUPFAM" id="SSF50249">
    <property type="entry name" value="Nucleic acid-binding proteins"/>
    <property type="match status" value="1"/>
</dbReference>
<keyword evidence="4 6" id="KW-0804">Transcription</keyword>
<comment type="caution">
    <text evidence="9">The sequence shown here is derived from an EMBL/GenBank/DDBJ whole genome shotgun (WGS) entry which is preliminary data.</text>
</comment>
<comment type="function">
    <text evidence="6">DNA-dependent RNA polymerase which catalyzes the transcription of DNA into RNA using the four ribonucleoside triphosphates as substrates.</text>
</comment>
<dbReference type="CDD" id="cd04330">
    <property type="entry name" value="RNAP_III_Rpc25_N"/>
    <property type="match status" value="1"/>
</dbReference>
<dbReference type="Proteomes" id="UP000481861">
    <property type="component" value="Unassembled WGS sequence"/>
</dbReference>
<evidence type="ECO:0000259" key="8">
    <source>
        <dbReference type="Pfam" id="PF08292"/>
    </source>
</evidence>
<evidence type="ECO:0000256" key="5">
    <source>
        <dbReference type="ARBA" id="ARBA00023242"/>
    </source>
</evidence>
<dbReference type="FunFam" id="2.40.50.140:FF:000221">
    <property type="entry name" value="DNA-directed RNA polymerase III subunit"/>
    <property type="match status" value="1"/>
</dbReference>
<keyword evidence="3 6" id="KW-0240">DNA-directed RNA polymerase</keyword>
<name>A0A7C8ICW6_9PLEO</name>
<dbReference type="FunFam" id="3.30.1490.120:FF:000001">
    <property type="entry name" value="DNA-directed RNA polymerase II subunit RPB7"/>
    <property type="match status" value="1"/>
</dbReference>
<evidence type="ECO:0000259" key="7">
    <source>
        <dbReference type="Pfam" id="PF03876"/>
    </source>
</evidence>
<feature type="domain" description="RNA polymerase Rpb7-like N-terminal" evidence="7">
    <location>
        <begin position="9"/>
        <end position="64"/>
    </location>
</feature>
<evidence type="ECO:0000256" key="4">
    <source>
        <dbReference type="ARBA" id="ARBA00023163"/>
    </source>
</evidence>
<comment type="subcellular location">
    <subcellularLocation>
        <location evidence="1 6">Nucleus</location>
    </subcellularLocation>
</comment>
<dbReference type="InterPro" id="IPR012340">
    <property type="entry name" value="NA-bd_OB-fold"/>
</dbReference>
<protein>
    <recommendedName>
        <fullName evidence="6">DNA-directed RNA polymerase subunit</fullName>
    </recommendedName>
</protein>
<sequence length="215" mass="24516">MFILTTIQDLIQIAPQEFDKPSAQALKDAINEKYANKVIQNIGLCICLWDLLEASDGLIGHGTGKVNVNAEFRLAVFRPFRGEIIYGIIKSSTEEGIIIDLDFTCEVFVPYQLLQPNSTFSRAEDVWIWNTDDSELFYDNREPVLLRIEQEEWTDQKPTIVQKDENGEVIEDRDTAYRIIGSMHQNGLGPQLWWGEAAVEEEAEEAAEEMDDAEE</sequence>
<evidence type="ECO:0000256" key="3">
    <source>
        <dbReference type="ARBA" id="ARBA00022478"/>
    </source>
</evidence>
<evidence type="ECO:0000256" key="2">
    <source>
        <dbReference type="ARBA" id="ARBA00009307"/>
    </source>
</evidence>
<reference evidence="9 10" key="1">
    <citation type="submission" date="2020-01" db="EMBL/GenBank/DDBJ databases">
        <authorList>
            <consortium name="DOE Joint Genome Institute"/>
            <person name="Haridas S."/>
            <person name="Albert R."/>
            <person name="Binder M."/>
            <person name="Bloem J."/>
            <person name="Labutti K."/>
            <person name="Salamov A."/>
            <person name="Andreopoulos B."/>
            <person name="Baker S.E."/>
            <person name="Barry K."/>
            <person name="Bills G."/>
            <person name="Bluhm B.H."/>
            <person name="Cannon C."/>
            <person name="Castanera R."/>
            <person name="Culley D.E."/>
            <person name="Daum C."/>
            <person name="Ezra D."/>
            <person name="Gonzalez J.B."/>
            <person name="Henrissat B."/>
            <person name="Kuo A."/>
            <person name="Liang C."/>
            <person name="Lipzen A."/>
            <person name="Lutzoni F."/>
            <person name="Magnuson J."/>
            <person name="Mondo S."/>
            <person name="Nolan M."/>
            <person name="Ohm R."/>
            <person name="Pangilinan J."/>
            <person name="Park H.-J.H."/>
            <person name="Ramirez L."/>
            <person name="Alfaro M."/>
            <person name="Sun H."/>
            <person name="Tritt A."/>
            <person name="Yoshinaga Y."/>
            <person name="Zwiers L.-H.L."/>
            <person name="Turgeon B.G."/>
            <person name="Goodwin S.B."/>
            <person name="Spatafora J.W."/>
            <person name="Crous P.W."/>
            <person name="Grigoriev I.V."/>
        </authorList>
    </citation>
    <scope>NUCLEOTIDE SEQUENCE [LARGE SCALE GENOMIC DNA]</scope>
    <source>
        <strain evidence="9 10">CBS 611.86</strain>
    </source>
</reference>
<dbReference type="PANTHER" id="PTHR12709">
    <property type="entry name" value="DNA-DIRECTED RNA POLYMERASE II, III"/>
    <property type="match status" value="1"/>
</dbReference>
<dbReference type="EMBL" id="JAADJZ010000005">
    <property type="protein sequence ID" value="KAF2874886.1"/>
    <property type="molecule type" value="Genomic_DNA"/>
</dbReference>
<dbReference type="PANTHER" id="PTHR12709:SF1">
    <property type="entry name" value="DNA-DIRECTED RNA POLYMERASE III SUBUNIT RPC8"/>
    <property type="match status" value="1"/>
</dbReference>
<comment type="similarity">
    <text evidence="2">Belongs to the eukaryotic RPB7/RPC8 RNA polymerase subunit family.</text>
</comment>
<accession>A0A7C8ICW6</accession>
<evidence type="ECO:0000313" key="10">
    <source>
        <dbReference type="Proteomes" id="UP000481861"/>
    </source>
</evidence>
<feature type="domain" description="RNA polymerase III subunit Rpc25" evidence="8">
    <location>
        <begin position="83"/>
        <end position="194"/>
    </location>
</feature>
<dbReference type="AlphaFoldDB" id="A0A7C8ICW6"/>
<keyword evidence="5 6" id="KW-0539">Nucleus</keyword>
<proteinExistence type="inferred from homology"/>
<dbReference type="GO" id="GO:0006384">
    <property type="term" value="P:transcription initiation at RNA polymerase III promoter"/>
    <property type="evidence" value="ECO:0007669"/>
    <property type="project" value="TreeGrafter"/>
</dbReference>
<dbReference type="OrthoDB" id="10256606at2759"/>
<keyword evidence="10" id="KW-1185">Reference proteome</keyword>
<dbReference type="Gene3D" id="2.40.50.140">
    <property type="entry name" value="Nucleic acid-binding proteins"/>
    <property type="match status" value="1"/>
</dbReference>
<evidence type="ECO:0000313" key="9">
    <source>
        <dbReference type="EMBL" id="KAF2874886.1"/>
    </source>
</evidence>
<dbReference type="InterPro" id="IPR045113">
    <property type="entry name" value="Rpb7-like"/>
</dbReference>
<dbReference type="Pfam" id="PF08292">
    <property type="entry name" value="RNA_pol_Rbc25"/>
    <property type="match status" value="1"/>
</dbReference>
<evidence type="ECO:0000256" key="1">
    <source>
        <dbReference type="ARBA" id="ARBA00004123"/>
    </source>
</evidence>
<dbReference type="InterPro" id="IPR005576">
    <property type="entry name" value="Rpb7-like_N"/>
</dbReference>
<dbReference type="Gene3D" id="3.30.1490.120">
    <property type="entry name" value="RNA polymerase Rpb7-like, N-terminal domain"/>
    <property type="match status" value="1"/>
</dbReference>
<evidence type="ECO:0000256" key="6">
    <source>
        <dbReference type="RuleBase" id="RU369086"/>
    </source>
</evidence>
<dbReference type="GO" id="GO:0005666">
    <property type="term" value="C:RNA polymerase III complex"/>
    <property type="evidence" value="ECO:0007669"/>
    <property type="project" value="TreeGrafter"/>
</dbReference>
<organism evidence="9 10">
    <name type="scientific">Massariosphaeria phaeospora</name>
    <dbReference type="NCBI Taxonomy" id="100035"/>
    <lineage>
        <taxon>Eukaryota</taxon>
        <taxon>Fungi</taxon>
        <taxon>Dikarya</taxon>
        <taxon>Ascomycota</taxon>
        <taxon>Pezizomycotina</taxon>
        <taxon>Dothideomycetes</taxon>
        <taxon>Pleosporomycetidae</taxon>
        <taxon>Pleosporales</taxon>
        <taxon>Pleosporales incertae sedis</taxon>
        <taxon>Massariosphaeria</taxon>
    </lineage>
</organism>
<dbReference type="Pfam" id="PF03876">
    <property type="entry name" value="SHS2_Rpb7-N"/>
    <property type="match status" value="1"/>
</dbReference>
<dbReference type="InterPro" id="IPR036898">
    <property type="entry name" value="RNA_pol_Rpb7-like_N_sf"/>
</dbReference>
<dbReference type="SUPFAM" id="SSF88798">
    <property type="entry name" value="N-terminal, heterodimerisation domain of RBP7 (RpoE)"/>
    <property type="match status" value="1"/>
</dbReference>
<gene>
    <name evidence="9" type="ORF">BDV95DRAFT_301628</name>
</gene>